<evidence type="ECO:0000313" key="1">
    <source>
        <dbReference type="EMBL" id="TGO02100.1"/>
    </source>
</evidence>
<dbReference type="EMBL" id="JSZA02000226">
    <property type="protein sequence ID" value="TGO02100.1"/>
    <property type="molecule type" value="Genomic_DNA"/>
</dbReference>
<sequence>MLLVFVGNRLKIFEKFLIESIIILKFMSSLIKKGLITLLKTVKLADPTSISEVAEAAEKYIDGSSFEIEKAYQTSYSLALKAILAGLGEVSILEANTFKEFASKIKPHYLEPFAAAQKLEINSIARQLIAQGEKLTLSLEFNQEKSQEKEQALAQMLSDDKYLSNFSLFSFWRLIRQSHYFIFRRRITE</sequence>
<protein>
    <submittedName>
        <fullName evidence="1">Uncharacterized protein</fullName>
    </submittedName>
</protein>
<accession>A0A4E0QP87</accession>
<keyword evidence="2" id="KW-1185">Reference proteome</keyword>
<evidence type="ECO:0000313" key="2">
    <source>
        <dbReference type="Proteomes" id="UP000030428"/>
    </source>
</evidence>
<name>A0A4E0QP87_9GAMM</name>
<gene>
    <name evidence="1" type="ORF">PN36_30480</name>
</gene>
<dbReference type="AlphaFoldDB" id="A0A4E0QP87"/>
<dbReference type="Proteomes" id="UP000030428">
    <property type="component" value="Unassembled WGS sequence"/>
</dbReference>
<organism evidence="1 2">
    <name type="scientific">Candidatus Thiomargarita nelsonii</name>
    <dbReference type="NCBI Taxonomy" id="1003181"/>
    <lineage>
        <taxon>Bacteria</taxon>
        <taxon>Pseudomonadati</taxon>
        <taxon>Pseudomonadota</taxon>
        <taxon>Gammaproteobacteria</taxon>
        <taxon>Thiotrichales</taxon>
        <taxon>Thiotrichaceae</taxon>
        <taxon>Thiomargarita</taxon>
    </lineage>
</organism>
<reference evidence="1 2" key="1">
    <citation type="journal article" date="2016" name="Front. Microbiol.">
        <title>Single-Cell (Meta-)Genomics of a Dimorphic Candidatus Thiomargarita nelsonii Reveals Genomic Plasticity.</title>
        <authorList>
            <person name="Flood B.E."/>
            <person name="Fliss P."/>
            <person name="Jones D.S."/>
            <person name="Dick G.J."/>
            <person name="Jain S."/>
            <person name="Kaster A.K."/>
            <person name="Winkel M."/>
            <person name="Mussmann M."/>
            <person name="Bailey J."/>
        </authorList>
    </citation>
    <scope>NUCLEOTIDE SEQUENCE [LARGE SCALE GENOMIC DNA]</scope>
    <source>
        <strain evidence="1">Hydrate Ridge</strain>
    </source>
</reference>
<comment type="caution">
    <text evidence="1">The sequence shown here is derived from an EMBL/GenBank/DDBJ whole genome shotgun (WGS) entry which is preliminary data.</text>
</comment>
<proteinExistence type="predicted"/>